<keyword evidence="3" id="KW-1185">Reference proteome</keyword>
<dbReference type="AlphaFoldDB" id="A0A975XYH0"/>
<evidence type="ECO:0000259" key="1">
    <source>
        <dbReference type="PROSITE" id="PS51186"/>
    </source>
</evidence>
<accession>A0A975XYH0</accession>
<dbReference type="RefSeq" id="WP_216937211.1">
    <property type="nucleotide sequence ID" value="NZ_CP077062.1"/>
</dbReference>
<dbReference type="GO" id="GO:0016747">
    <property type="term" value="F:acyltransferase activity, transferring groups other than amino-acyl groups"/>
    <property type="evidence" value="ECO:0007669"/>
    <property type="project" value="InterPro"/>
</dbReference>
<evidence type="ECO:0000313" key="2">
    <source>
        <dbReference type="EMBL" id="QWZ06350.1"/>
    </source>
</evidence>
<protein>
    <submittedName>
        <fullName evidence="2">GNAT family N-acetyltransferase</fullName>
    </submittedName>
</protein>
<organism evidence="2 3">
    <name type="scientific">Nocardioides panacis</name>
    <dbReference type="NCBI Taxonomy" id="2849501"/>
    <lineage>
        <taxon>Bacteria</taxon>
        <taxon>Bacillati</taxon>
        <taxon>Actinomycetota</taxon>
        <taxon>Actinomycetes</taxon>
        <taxon>Propionibacteriales</taxon>
        <taxon>Nocardioidaceae</taxon>
        <taxon>Nocardioides</taxon>
    </lineage>
</organism>
<evidence type="ECO:0000313" key="3">
    <source>
        <dbReference type="Proteomes" id="UP000683575"/>
    </source>
</evidence>
<gene>
    <name evidence="2" type="ORF">KRR39_12045</name>
</gene>
<reference evidence="2" key="1">
    <citation type="submission" date="2021-06" db="EMBL/GenBank/DDBJ databases">
        <title>Complete genome sequence of Nocardioides sp. G188.</title>
        <authorList>
            <person name="Im W.-T."/>
        </authorList>
    </citation>
    <scope>NUCLEOTIDE SEQUENCE</scope>
    <source>
        <strain evidence="2">G188</strain>
    </source>
</reference>
<proteinExistence type="predicted"/>
<feature type="domain" description="N-acetyltransferase" evidence="1">
    <location>
        <begin position="3"/>
        <end position="150"/>
    </location>
</feature>
<dbReference type="InterPro" id="IPR000182">
    <property type="entry name" value="GNAT_dom"/>
</dbReference>
<dbReference type="Pfam" id="PF00583">
    <property type="entry name" value="Acetyltransf_1"/>
    <property type="match status" value="1"/>
</dbReference>
<name>A0A975XYH0_9ACTN</name>
<dbReference type="KEGG" id="nps:KRR39_12045"/>
<dbReference type="PROSITE" id="PS51186">
    <property type="entry name" value="GNAT"/>
    <property type="match status" value="1"/>
</dbReference>
<dbReference type="EMBL" id="CP077062">
    <property type="protein sequence ID" value="QWZ06350.1"/>
    <property type="molecule type" value="Genomic_DNA"/>
</dbReference>
<dbReference type="Proteomes" id="UP000683575">
    <property type="component" value="Chromosome"/>
</dbReference>
<sequence length="174" mass="19865">MYDVFCTTWESEVAALPNQNLAQHVLRIQHIAQERRFAGRFPDHQRYVVMEGDQPAGRLYVDETGPVLQVIDLTLMPKFRDRGIGTRIFGDLFAHAEHHGLNVRLRVERRNERATMLYTALGFELVSMDDLDNFFEWVPSTALTKEDQAGLVKEDPSLLTKEDAAARVHDGSRA</sequence>
<dbReference type="CDD" id="cd04301">
    <property type="entry name" value="NAT_SF"/>
    <property type="match status" value="1"/>
</dbReference>